<organism evidence="2 3">
    <name type="scientific">Dictyostelium purpureum</name>
    <name type="common">Slime mold</name>
    <dbReference type="NCBI Taxonomy" id="5786"/>
    <lineage>
        <taxon>Eukaryota</taxon>
        <taxon>Amoebozoa</taxon>
        <taxon>Evosea</taxon>
        <taxon>Eumycetozoa</taxon>
        <taxon>Dictyostelia</taxon>
        <taxon>Dictyosteliales</taxon>
        <taxon>Dictyosteliaceae</taxon>
        <taxon>Dictyostelium</taxon>
    </lineage>
</organism>
<feature type="chain" id="PRO_5003261715" evidence="1">
    <location>
        <begin position="30"/>
        <end position="155"/>
    </location>
</feature>
<keyword evidence="1" id="KW-0732">Signal</keyword>
<dbReference type="VEuPathDB" id="AmoebaDB:DICPUDRAFT_151180"/>
<accession>F0ZI69</accession>
<dbReference type="AlphaFoldDB" id="F0ZI69"/>
<dbReference type="InParanoid" id="F0ZI69"/>
<dbReference type="Proteomes" id="UP000001064">
    <property type="component" value="Unassembled WGS sequence"/>
</dbReference>
<keyword evidence="3" id="KW-1185">Reference proteome</keyword>
<dbReference type="RefSeq" id="XP_003287107.1">
    <property type="nucleotide sequence ID" value="XM_003287059.1"/>
</dbReference>
<proteinExistence type="predicted"/>
<gene>
    <name evidence="2" type="ORF">DICPUDRAFT_151180</name>
</gene>
<evidence type="ECO:0000313" key="3">
    <source>
        <dbReference type="Proteomes" id="UP000001064"/>
    </source>
</evidence>
<evidence type="ECO:0000313" key="2">
    <source>
        <dbReference type="EMBL" id="EGC36353.1"/>
    </source>
</evidence>
<name>F0ZI69_DICPU</name>
<evidence type="ECO:0000256" key="1">
    <source>
        <dbReference type="SAM" id="SignalP"/>
    </source>
</evidence>
<dbReference type="GeneID" id="10500766"/>
<feature type="signal peptide" evidence="1">
    <location>
        <begin position="1"/>
        <end position="29"/>
    </location>
</feature>
<reference evidence="3" key="1">
    <citation type="journal article" date="2011" name="Genome Biol.">
        <title>Comparative genomics of the social amoebae Dictyostelium discoideum and Dictyostelium purpureum.</title>
        <authorList>
            <consortium name="US DOE Joint Genome Institute (JGI-PGF)"/>
            <person name="Sucgang R."/>
            <person name="Kuo A."/>
            <person name="Tian X."/>
            <person name="Salerno W."/>
            <person name="Parikh A."/>
            <person name="Feasley C.L."/>
            <person name="Dalin E."/>
            <person name="Tu H."/>
            <person name="Huang E."/>
            <person name="Barry K."/>
            <person name="Lindquist E."/>
            <person name="Shapiro H."/>
            <person name="Bruce D."/>
            <person name="Schmutz J."/>
            <person name="Salamov A."/>
            <person name="Fey P."/>
            <person name="Gaudet P."/>
            <person name="Anjard C."/>
            <person name="Babu M.M."/>
            <person name="Basu S."/>
            <person name="Bushmanova Y."/>
            <person name="van der Wel H."/>
            <person name="Katoh-Kurasawa M."/>
            <person name="Dinh C."/>
            <person name="Coutinho P.M."/>
            <person name="Saito T."/>
            <person name="Elias M."/>
            <person name="Schaap P."/>
            <person name="Kay R.R."/>
            <person name="Henrissat B."/>
            <person name="Eichinger L."/>
            <person name="Rivero F."/>
            <person name="Putnam N.H."/>
            <person name="West C.M."/>
            <person name="Loomis W.F."/>
            <person name="Chisholm R.L."/>
            <person name="Shaulsky G."/>
            <person name="Strassmann J.E."/>
            <person name="Queller D.C."/>
            <person name="Kuspa A."/>
            <person name="Grigoriev I.V."/>
        </authorList>
    </citation>
    <scope>NUCLEOTIDE SEQUENCE [LARGE SCALE GENOMIC DNA]</scope>
    <source>
        <strain evidence="3">QSDP1</strain>
    </source>
</reference>
<dbReference type="OrthoDB" id="27483at2759"/>
<sequence length="155" mass="18081">MQSKIQLKMKNIIVLWNIIISLNLPSSFGKDDQTVYDESVRKGYHIEGTRVKVPYFDNSNWGYIPEDHYLRDSPFQLKLTLDFSSDDIANLKIAMVSPKTINEPSRLIKYEDKETLMFCGNKYSNLYSIYSKPLPSTGNEERKHEWTITVVQDHL</sequence>
<protein>
    <submittedName>
        <fullName evidence="2">Uncharacterized protein</fullName>
    </submittedName>
</protein>
<dbReference type="EMBL" id="GL871029">
    <property type="protein sequence ID" value="EGC36353.1"/>
    <property type="molecule type" value="Genomic_DNA"/>
</dbReference>
<dbReference type="KEGG" id="dpp:DICPUDRAFT_151180"/>